<dbReference type="FunFam" id="2.40.440.10:FF:000003">
    <property type="entry name" value="L,D-transpeptidase YciB"/>
    <property type="match status" value="1"/>
</dbReference>
<dbReference type="SUPFAM" id="SSF141523">
    <property type="entry name" value="L,D-transpeptidase catalytic domain-like"/>
    <property type="match status" value="1"/>
</dbReference>
<keyword evidence="5 9" id="KW-0133">Cell shape</keyword>
<reference evidence="11 13" key="1">
    <citation type="journal article" date="2014" name="Genome Announc.">
        <title>Draft Genome Sequence of Bacillus alcalophilus AV1934, a Classic Alkaliphile Isolated from Human Feces in 1934.</title>
        <authorList>
            <person name="Attie O."/>
            <person name="Jayaprakash A."/>
            <person name="Shah H."/>
            <person name="Paulsen I.T."/>
            <person name="Morino M."/>
            <person name="Takahashi Y."/>
            <person name="Narumi I."/>
            <person name="Sachidanandam R."/>
            <person name="Satoh K."/>
            <person name="Ito M."/>
            <person name="Krulwich T.A."/>
        </authorList>
    </citation>
    <scope>NUCLEOTIDE SEQUENCE [LARGE SCALE GENOMIC DNA]</scope>
    <source>
        <strain evidence="11 13">AV1934</strain>
    </source>
</reference>
<evidence type="ECO:0000313" key="14">
    <source>
        <dbReference type="Proteomes" id="UP000297014"/>
    </source>
</evidence>
<dbReference type="PANTHER" id="PTHR30582:SF4">
    <property type="entry name" value="L,D-TRANSPEPTIDASE YQJB-RELATED"/>
    <property type="match status" value="1"/>
</dbReference>
<keyword evidence="3" id="KW-0808">Transferase</keyword>
<dbReference type="PANTHER" id="PTHR30582">
    <property type="entry name" value="L,D-TRANSPEPTIDASE"/>
    <property type="match status" value="1"/>
</dbReference>
<evidence type="ECO:0000256" key="1">
    <source>
        <dbReference type="ARBA" id="ARBA00004752"/>
    </source>
</evidence>
<accession>A0A094WGH7</accession>
<sequence>MSKLLATVLSLILMISPIWPLGDNPSIGDPLVIVNLSYNELAFINEGEIQHVHQVASGHIMNATPLGQFTIIVKAKDPYYRKLNIEGGAENNPLGTRWIGFDAKDTDGRTYGIHGTNHPEQIGQYITAGCVRLPNEVIEELYEFIPLGTQILITDEDLSFDELAKTLGAIE</sequence>
<dbReference type="Proteomes" id="UP000002754">
    <property type="component" value="Unassembled WGS sequence"/>
</dbReference>
<dbReference type="EMBL" id="JALP01000166">
    <property type="protein sequence ID" value="THG90210.1"/>
    <property type="molecule type" value="Genomic_DNA"/>
</dbReference>
<dbReference type="GO" id="GO:0008360">
    <property type="term" value="P:regulation of cell shape"/>
    <property type="evidence" value="ECO:0007669"/>
    <property type="project" value="UniProtKB-UniRule"/>
</dbReference>
<dbReference type="InterPro" id="IPR038063">
    <property type="entry name" value="Transpep_catalytic_dom"/>
</dbReference>
<feature type="active site" description="Nucleophile" evidence="9">
    <location>
        <position position="130"/>
    </location>
</feature>
<dbReference type="GO" id="GO:0018104">
    <property type="term" value="P:peptidoglycan-protein cross-linking"/>
    <property type="evidence" value="ECO:0007669"/>
    <property type="project" value="TreeGrafter"/>
</dbReference>
<evidence type="ECO:0000256" key="2">
    <source>
        <dbReference type="ARBA" id="ARBA00005992"/>
    </source>
</evidence>
<dbReference type="InterPro" id="IPR050979">
    <property type="entry name" value="LD-transpeptidase"/>
</dbReference>
<organism evidence="11 13">
    <name type="scientific">Alkalihalobacillus alcalophilus ATCC 27647 = CGMCC 1.3604</name>
    <dbReference type="NCBI Taxonomy" id="1218173"/>
    <lineage>
        <taxon>Bacteria</taxon>
        <taxon>Bacillati</taxon>
        <taxon>Bacillota</taxon>
        <taxon>Bacilli</taxon>
        <taxon>Bacillales</taxon>
        <taxon>Bacillaceae</taxon>
        <taxon>Alkalihalobacillus</taxon>
    </lineage>
</organism>
<dbReference type="EMBL" id="ALPT02000095">
    <property type="protein sequence ID" value="KGA95891.1"/>
    <property type="molecule type" value="Genomic_DNA"/>
</dbReference>
<dbReference type="GO" id="GO:0016740">
    <property type="term" value="F:transferase activity"/>
    <property type="evidence" value="ECO:0007669"/>
    <property type="project" value="UniProtKB-KW"/>
</dbReference>
<keyword evidence="13" id="KW-1185">Reference proteome</keyword>
<dbReference type="Gene3D" id="2.40.440.10">
    <property type="entry name" value="L,D-transpeptidase catalytic domain-like"/>
    <property type="match status" value="1"/>
</dbReference>
<feature type="domain" description="L,D-TPase catalytic" evidence="10">
    <location>
        <begin position="30"/>
        <end position="154"/>
    </location>
</feature>
<dbReference type="eggNOG" id="COG1376">
    <property type="taxonomic scope" value="Bacteria"/>
</dbReference>
<dbReference type="RefSeq" id="WP_003324732.1">
    <property type="nucleotide sequence ID" value="NZ_ALPT02000095.1"/>
</dbReference>
<dbReference type="CDD" id="cd16913">
    <property type="entry name" value="YkuD_like"/>
    <property type="match status" value="1"/>
</dbReference>
<evidence type="ECO:0000256" key="6">
    <source>
        <dbReference type="ARBA" id="ARBA00022984"/>
    </source>
</evidence>
<evidence type="ECO:0000259" key="10">
    <source>
        <dbReference type="PROSITE" id="PS52029"/>
    </source>
</evidence>
<evidence type="ECO:0000313" key="12">
    <source>
        <dbReference type="EMBL" id="THG90210.1"/>
    </source>
</evidence>
<keyword evidence="7 9" id="KW-0961">Cell wall biogenesis/degradation</keyword>
<comment type="pathway">
    <text evidence="8">Glycan biosynthesis.</text>
</comment>
<dbReference type="GO" id="GO:0071972">
    <property type="term" value="F:peptidoglycan L,D-transpeptidase activity"/>
    <property type="evidence" value="ECO:0007669"/>
    <property type="project" value="TreeGrafter"/>
</dbReference>
<dbReference type="Proteomes" id="UP000297014">
    <property type="component" value="Unassembled WGS sequence"/>
</dbReference>
<dbReference type="UniPathway" id="UPA00219"/>
<comment type="similarity">
    <text evidence="2">Belongs to the YkuD family.</text>
</comment>
<dbReference type="InterPro" id="IPR005490">
    <property type="entry name" value="LD_TPept_cat_dom"/>
</dbReference>
<reference evidence="12 14" key="2">
    <citation type="submission" date="2014-01" db="EMBL/GenBank/DDBJ databases">
        <title>Draft genome sequencing of Bacillus alcalophilus CGMCC 1.3604.</title>
        <authorList>
            <person name="Yang J."/>
            <person name="Diao L."/>
            <person name="Yang S."/>
        </authorList>
    </citation>
    <scope>NUCLEOTIDE SEQUENCE [LARGE SCALE GENOMIC DNA]</scope>
    <source>
        <strain evidence="12 14">CGMCC 1.3604</strain>
    </source>
</reference>
<evidence type="ECO:0000256" key="9">
    <source>
        <dbReference type="PROSITE-ProRule" id="PRU01373"/>
    </source>
</evidence>
<evidence type="ECO:0000313" key="13">
    <source>
        <dbReference type="Proteomes" id="UP000002754"/>
    </source>
</evidence>
<comment type="caution">
    <text evidence="11">The sequence shown here is derived from an EMBL/GenBank/DDBJ whole genome shotgun (WGS) entry which is preliminary data.</text>
</comment>
<evidence type="ECO:0000256" key="8">
    <source>
        <dbReference type="ARBA" id="ARBA00060592"/>
    </source>
</evidence>
<dbReference type="GO" id="GO:0005576">
    <property type="term" value="C:extracellular region"/>
    <property type="evidence" value="ECO:0007669"/>
    <property type="project" value="TreeGrafter"/>
</dbReference>
<feature type="active site" description="Proton donor/acceptor" evidence="9">
    <location>
        <position position="114"/>
    </location>
</feature>
<dbReference type="Pfam" id="PF03734">
    <property type="entry name" value="YkuD"/>
    <property type="match status" value="1"/>
</dbReference>
<comment type="pathway">
    <text evidence="1 9">Cell wall biogenesis; peptidoglycan biosynthesis.</text>
</comment>
<keyword evidence="4" id="KW-0378">Hydrolase</keyword>
<dbReference type="STRING" id="1218173.BALCAV_0219645"/>
<evidence type="ECO:0000256" key="5">
    <source>
        <dbReference type="ARBA" id="ARBA00022960"/>
    </source>
</evidence>
<protein>
    <submittedName>
        <fullName evidence="11">L,D-transpeptidase</fullName>
    </submittedName>
</protein>
<gene>
    <name evidence="12" type="ORF">AJ85_12040</name>
    <name evidence="11" type="ORF">BALCAV_0219645</name>
</gene>
<dbReference type="AlphaFoldDB" id="A0A094WGH7"/>
<proteinExistence type="inferred from homology"/>
<dbReference type="GO" id="GO:0071555">
    <property type="term" value="P:cell wall organization"/>
    <property type="evidence" value="ECO:0007669"/>
    <property type="project" value="UniProtKB-UniRule"/>
</dbReference>
<evidence type="ECO:0000313" key="11">
    <source>
        <dbReference type="EMBL" id="KGA95891.1"/>
    </source>
</evidence>
<evidence type="ECO:0000256" key="3">
    <source>
        <dbReference type="ARBA" id="ARBA00022679"/>
    </source>
</evidence>
<dbReference type="OrthoDB" id="9787225at2"/>
<evidence type="ECO:0000256" key="4">
    <source>
        <dbReference type="ARBA" id="ARBA00022801"/>
    </source>
</evidence>
<evidence type="ECO:0000256" key="7">
    <source>
        <dbReference type="ARBA" id="ARBA00023316"/>
    </source>
</evidence>
<keyword evidence="6 9" id="KW-0573">Peptidoglycan synthesis</keyword>
<dbReference type="PROSITE" id="PS52029">
    <property type="entry name" value="LD_TPASE"/>
    <property type="match status" value="1"/>
</dbReference>
<name>A0A094WGH7_ALKAL</name>